<dbReference type="Pfam" id="PF02720">
    <property type="entry name" value="DUF222"/>
    <property type="match status" value="2"/>
</dbReference>
<feature type="region of interest" description="Disordered" evidence="2">
    <location>
        <begin position="347"/>
        <end position="465"/>
    </location>
</feature>
<feature type="compositionally biased region" description="Gly residues" evidence="2">
    <location>
        <begin position="443"/>
        <end position="454"/>
    </location>
</feature>
<feature type="compositionally biased region" description="Basic and acidic residues" evidence="2">
    <location>
        <begin position="392"/>
        <end position="403"/>
    </location>
</feature>
<dbReference type="InterPro" id="IPR002711">
    <property type="entry name" value="HNH"/>
</dbReference>
<feature type="compositionally biased region" description="Low complexity" evidence="2">
    <location>
        <begin position="369"/>
        <end position="379"/>
    </location>
</feature>
<proteinExistence type="inferred from homology"/>
<evidence type="ECO:0000313" key="4">
    <source>
        <dbReference type="EMBL" id="BCT77818.1"/>
    </source>
</evidence>
<organism evidence="4 5">
    <name type="scientific">Sinomonas cyclohexanicum</name>
    <name type="common">Corynebacterium cyclohexanicum</name>
    <dbReference type="NCBI Taxonomy" id="322009"/>
    <lineage>
        <taxon>Bacteria</taxon>
        <taxon>Bacillati</taxon>
        <taxon>Actinomycetota</taxon>
        <taxon>Actinomycetes</taxon>
        <taxon>Micrococcales</taxon>
        <taxon>Micrococcaceae</taxon>
        <taxon>Sinomonas</taxon>
    </lineage>
</organism>
<feature type="region of interest" description="Disordered" evidence="2">
    <location>
        <begin position="285"/>
        <end position="328"/>
    </location>
</feature>
<feature type="compositionally biased region" description="Gly residues" evidence="2">
    <location>
        <begin position="419"/>
        <end position="430"/>
    </location>
</feature>
<reference evidence="4 5" key="1">
    <citation type="journal article" date="2021" name="J. Biosci. Bioeng.">
        <title>Identification and characterization of a chc gene cluster responsible for the aromatization pathway of cyclohexanecarboxylate degradation in Sinomonas cyclohexanicum ATCC 51369.</title>
        <authorList>
            <person name="Yamamoto T."/>
            <person name="Hasegawa Y."/>
            <person name="Lau P.C.K."/>
            <person name="Iwaki H."/>
        </authorList>
    </citation>
    <scope>NUCLEOTIDE SEQUENCE [LARGE SCALE GENOMIC DNA]</scope>
    <source>
        <strain evidence="4 5">ATCC 51369</strain>
    </source>
</reference>
<evidence type="ECO:0000259" key="3">
    <source>
        <dbReference type="SMART" id="SM00507"/>
    </source>
</evidence>
<dbReference type="SMART" id="SM00507">
    <property type="entry name" value="HNHc"/>
    <property type="match status" value="1"/>
</dbReference>
<protein>
    <recommendedName>
        <fullName evidence="3">HNH nuclease domain-containing protein</fullName>
    </recommendedName>
</protein>
<feature type="region of interest" description="Disordered" evidence="2">
    <location>
        <begin position="597"/>
        <end position="617"/>
    </location>
</feature>
<evidence type="ECO:0000256" key="1">
    <source>
        <dbReference type="ARBA" id="ARBA00023450"/>
    </source>
</evidence>
<feature type="domain" description="HNH nuclease" evidence="3">
    <location>
        <begin position="516"/>
        <end position="568"/>
    </location>
</feature>
<gene>
    <name evidence="4" type="ORF">SCMU_36600</name>
</gene>
<keyword evidence="5" id="KW-1185">Reference proteome</keyword>
<evidence type="ECO:0000256" key="2">
    <source>
        <dbReference type="SAM" id="MobiDB-lite"/>
    </source>
</evidence>
<comment type="similarity">
    <text evidence="1">Belongs to the Rv1128c/1148c/1588c/1702c/1945/3466 family.</text>
</comment>
<dbReference type="CDD" id="cd00085">
    <property type="entry name" value="HNHc"/>
    <property type="match status" value="1"/>
</dbReference>
<feature type="compositionally biased region" description="Pro residues" evidence="2">
    <location>
        <begin position="603"/>
        <end position="617"/>
    </location>
</feature>
<dbReference type="InterPro" id="IPR003870">
    <property type="entry name" value="DUF222"/>
</dbReference>
<dbReference type="EMBL" id="AP024525">
    <property type="protein sequence ID" value="BCT77818.1"/>
    <property type="molecule type" value="Genomic_DNA"/>
</dbReference>
<evidence type="ECO:0000313" key="5">
    <source>
        <dbReference type="Proteomes" id="UP001319861"/>
    </source>
</evidence>
<dbReference type="Proteomes" id="UP001319861">
    <property type="component" value="Chromosome"/>
</dbReference>
<dbReference type="InterPro" id="IPR003615">
    <property type="entry name" value="HNH_nuc"/>
</dbReference>
<name>A0ABN6FM05_SINCY</name>
<sequence length="617" mass="62447">MAGGWGPTVEELAAAGLDDRGTVALSESAWRAAERVWEVEWLVGGLSRARAAEARAHADRARAVRRIAVLLGADSSSAVERSLAPSLAAAEVAAELCLGPRAARALVAECLALTEPWAAPVMGCLDAGRLDREGARVVLHAAASVPAGATPAFIAGALAVACPESEGPEGLGHDAARVVGPSAGALARSLRRLAREHAAESLSVRARAARGHRRVDVEPGDDGMCQVSAYVALEDGALIDTRLQAIARAQPAGDPRTVSQRRADAFTALLLAPVPSAGAAPAYGAPAEGATGAGARGDGATRVGASRPVGTRAVGTGPVGPRPGVPRGGVRMELVVTIPHTTLVPATLPTALSSPGATGPESAPAPLTGRAASAASGPAPRGPDLDGAAEAGARDPDARDPGGGRENGPPADHESGRSGSEGGDPGGGRENGPPADHESGRSGSEGGDPGGGWENGPPGGPGFADAPGEILGYGLIPAEAARRLAAGAATWLRMLTDEETGAPLALGRTRYTPPAALRRYLALRDVGCRFPACDLPHPHTEADHTLEWARGGATDSANLALLCAQHHRFKTLGYWAAEQDPATGAITWTSPLGRTYTTAPPADYRPPPDYAPPPPPF</sequence>
<accession>A0ABN6FM05</accession>
<dbReference type="Pfam" id="PF01844">
    <property type="entry name" value="HNH"/>
    <property type="match status" value="1"/>
</dbReference>